<dbReference type="InterPro" id="IPR017926">
    <property type="entry name" value="GATASE"/>
</dbReference>
<evidence type="ECO:0000256" key="4">
    <source>
        <dbReference type="ARBA" id="ARBA00022598"/>
    </source>
</evidence>
<accession>L0A8S1</accession>
<dbReference type="GO" id="GO:0003921">
    <property type="term" value="F:GMP synthase activity"/>
    <property type="evidence" value="ECO:0007669"/>
    <property type="project" value="InterPro"/>
</dbReference>
<dbReference type="NCBIfam" id="NF000848">
    <property type="entry name" value="PRK00074.1"/>
    <property type="match status" value="1"/>
</dbReference>
<dbReference type="PRINTS" id="PR00097">
    <property type="entry name" value="ANTSNTHASEII"/>
</dbReference>
<dbReference type="GO" id="GO:0005829">
    <property type="term" value="C:cytosol"/>
    <property type="evidence" value="ECO:0007669"/>
    <property type="project" value="TreeGrafter"/>
</dbReference>
<reference evidence="14" key="1">
    <citation type="submission" date="2012-03" db="EMBL/GenBank/DDBJ databases">
        <title>Complete genome of Caldisphaera lagunensis DSM 15908.</title>
        <authorList>
            <person name="Lucas S."/>
            <person name="Copeland A."/>
            <person name="Lapidus A."/>
            <person name="Glavina del Rio T."/>
            <person name="Dalin E."/>
            <person name="Tice H."/>
            <person name="Bruce D."/>
            <person name="Goodwin L."/>
            <person name="Pitluck S."/>
            <person name="Peters L."/>
            <person name="Mikhailova N."/>
            <person name="Teshima H."/>
            <person name="Kyrpides N."/>
            <person name="Mavromatis K."/>
            <person name="Ivanova N."/>
            <person name="Brettin T."/>
            <person name="Detter J.C."/>
            <person name="Han C."/>
            <person name="Larimer F."/>
            <person name="Land M."/>
            <person name="Hauser L."/>
            <person name="Markowitz V."/>
            <person name="Cheng J.-F."/>
            <person name="Hugenholtz P."/>
            <person name="Woyke T."/>
            <person name="Wu D."/>
            <person name="Spring S."/>
            <person name="Schroeder M."/>
            <person name="Brambilla E."/>
            <person name="Klenk H.-P."/>
            <person name="Eisen J.A."/>
        </authorList>
    </citation>
    <scope>NUCLEOTIDE SEQUENCE [LARGE SCALE GENOMIC DNA]</scope>
    <source>
        <strain evidence="14">DSM 15908 / JCM 11604 / IC-154</strain>
    </source>
</reference>
<dbReference type="eggNOG" id="arCOG00087">
    <property type="taxonomic scope" value="Archaea"/>
</dbReference>
<keyword evidence="5 11" id="KW-0547">Nucleotide-binding</keyword>
<evidence type="ECO:0000256" key="5">
    <source>
        <dbReference type="ARBA" id="ARBA00022741"/>
    </source>
</evidence>
<dbReference type="PRINTS" id="PR00096">
    <property type="entry name" value="GATASE"/>
</dbReference>
<evidence type="ECO:0000313" key="13">
    <source>
        <dbReference type="EMBL" id="AFZ70273.1"/>
    </source>
</evidence>
<comment type="pathway">
    <text evidence="2">Purine metabolism; GMP biosynthesis; GMP from XMP (L-Gln route): step 1/1.</text>
</comment>
<dbReference type="Pfam" id="PF00117">
    <property type="entry name" value="GATase"/>
    <property type="match status" value="1"/>
</dbReference>
<keyword evidence="7 11" id="KW-0658">Purine biosynthesis</keyword>
<evidence type="ECO:0000256" key="1">
    <source>
        <dbReference type="ARBA" id="ARBA00002332"/>
    </source>
</evidence>
<feature type="domain" description="GMPS ATP-PPase" evidence="12">
    <location>
        <begin position="194"/>
        <end position="383"/>
    </location>
</feature>
<dbReference type="SUPFAM" id="SSF52317">
    <property type="entry name" value="Class I glutamine amidotransferase-like"/>
    <property type="match status" value="1"/>
</dbReference>
<feature type="binding site" evidence="11">
    <location>
        <begin position="221"/>
        <end position="227"/>
    </location>
    <ligand>
        <name>ATP</name>
        <dbReference type="ChEBI" id="CHEBI:30616"/>
    </ligand>
</feature>
<dbReference type="EC" id="6.3.5.2" evidence="3"/>
<dbReference type="InterPro" id="IPR014729">
    <property type="entry name" value="Rossmann-like_a/b/a_fold"/>
</dbReference>
<evidence type="ECO:0000256" key="2">
    <source>
        <dbReference type="ARBA" id="ARBA00005153"/>
    </source>
</evidence>
<keyword evidence="6 11" id="KW-0332">GMP biosynthesis</keyword>
<dbReference type="PROSITE" id="PS51553">
    <property type="entry name" value="GMPS_ATP_PPASE"/>
    <property type="match status" value="1"/>
</dbReference>
<dbReference type="GeneID" id="14211769"/>
<dbReference type="EMBL" id="CP003378">
    <property type="protein sequence ID" value="AFZ70273.1"/>
    <property type="molecule type" value="Genomic_DNA"/>
</dbReference>
<dbReference type="HOGENOM" id="CLU_014340_0_5_2"/>
<dbReference type="Gene3D" id="3.40.50.620">
    <property type="entry name" value="HUPs"/>
    <property type="match status" value="1"/>
</dbReference>
<gene>
    <name evidence="13" type="ordered locus">Calag_0509</name>
</gene>
<evidence type="ECO:0000256" key="9">
    <source>
        <dbReference type="ARBA" id="ARBA00030464"/>
    </source>
</evidence>
<proteinExistence type="predicted"/>
<dbReference type="AlphaFoldDB" id="L0A8S1"/>
<evidence type="ECO:0000256" key="3">
    <source>
        <dbReference type="ARBA" id="ARBA00012746"/>
    </source>
</evidence>
<evidence type="ECO:0000256" key="11">
    <source>
        <dbReference type="PROSITE-ProRule" id="PRU00886"/>
    </source>
</evidence>
<dbReference type="InterPro" id="IPR029062">
    <property type="entry name" value="Class_I_gatase-like"/>
</dbReference>
<dbReference type="SUPFAM" id="SSF52402">
    <property type="entry name" value="Adenine nucleotide alpha hydrolases-like"/>
    <property type="match status" value="1"/>
</dbReference>
<comment type="catalytic activity">
    <reaction evidence="10">
        <text>XMP + L-glutamine + ATP + H2O = GMP + L-glutamate + AMP + diphosphate + 2 H(+)</text>
        <dbReference type="Rhea" id="RHEA:11680"/>
        <dbReference type="ChEBI" id="CHEBI:15377"/>
        <dbReference type="ChEBI" id="CHEBI:15378"/>
        <dbReference type="ChEBI" id="CHEBI:29985"/>
        <dbReference type="ChEBI" id="CHEBI:30616"/>
        <dbReference type="ChEBI" id="CHEBI:33019"/>
        <dbReference type="ChEBI" id="CHEBI:57464"/>
        <dbReference type="ChEBI" id="CHEBI:58115"/>
        <dbReference type="ChEBI" id="CHEBI:58359"/>
        <dbReference type="ChEBI" id="CHEBI:456215"/>
        <dbReference type="EC" id="6.3.5.2"/>
    </reaction>
</comment>
<dbReference type="InterPro" id="IPR001674">
    <property type="entry name" value="GMP_synth_C"/>
</dbReference>
<keyword evidence="4" id="KW-0436">Ligase</keyword>
<dbReference type="GO" id="GO:0005524">
    <property type="term" value="F:ATP binding"/>
    <property type="evidence" value="ECO:0007669"/>
    <property type="project" value="UniProtKB-UniRule"/>
</dbReference>
<keyword evidence="14" id="KW-1185">Reference proteome</keyword>
<dbReference type="InterPro" id="IPR022310">
    <property type="entry name" value="NAD/GMP_synthase"/>
</dbReference>
<evidence type="ECO:0000259" key="12">
    <source>
        <dbReference type="PROSITE" id="PS51553"/>
    </source>
</evidence>
<keyword evidence="8 11" id="KW-0067">ATP-binding</keyword>
<evidence type="ECO:0000256" key="10">
    <source>
        <dbReference type="ARBA" id="ARBA00049404"/>
    </source>
</evidence>
<name>L0A8S1_CALLD</name>
<dbReference type="PANTHER" id="PTHR11922">
    <property type="entry name" value="GMP SYNTHASE-RELATED"/>
    <property type="match status" value="1"/>
</dbReference>
<evidence type="ECO:0000256" key="8">
    <source>
        <dbReference type="ARBA" id="ARBA00022840"/>
    </source>
</evidence>
<evidence type="ECO:0000256" key="7">
    <source>
        <dbReference type="ARBA" id="ARBA00022755"/>
    </source>
</evidence>
<protein>
    <recommendedName>
        <fullName evidence="3">GMP synthase (glutamine-hydrolyzing)</fullName>
        <ecNumber evidence="3">6.3.5.2</ecNumber>
    </recommendedName>
    <alternativeName>
        <fullName evidence="9">GMP synthetase</fullName>
    </alternativeName>
</protein>
<dbReference type="Pfam" id="PF02540">
    <property type="entry name" value="NAD_synthase"/>
    <property type="match status" value="1"/>
</dbReference>
<dbReference type="FunCoup" id="L0A8S1">
    <property type="interactions" value="270"/>
</dbReference>
<dbReference type="CDD" id="cd01997">
    <property type="entry name" value="GMP_synthase_C"/>
    <property type="match status" value="1"/>
</dbReference>
<evidence type="ECO:0000313" key="14">
    <source>
        <dbReference type="Proteomes" id="UP000010469"/>
    </source>
</evidence>
<dbReference type="Pfam" id="PF00958">
    <property type="entry name" value="GMP_synt_C"/>
    <property type="match status" value="1"/>
</dbReference>
<dbReference type="Gene3D" id="3.30.300.10">
    <property type="match status" value="1"/>
</dbReference>
<dbReference type="eggNOG" id="arCOG00085">
    <property type="taxonomic scope" value="Archaea"/>
</dbReference>
<dbReference type="RefSeq" id="WP_015232171.1">
    <property type="nucleotide sequence ID" value="NC_019791.1"/>
</dbReference>
<comment type="function">
    <text evidence="1">Catalyzes the synthesis of GMP from XMP.</text>
</comment>
<dbReference type="Gene3D" id="3.40.50.880">
    <property type="match status" value="1"/>
</dbReference>
<evidence type="ECO:0000256" key="6">
    <source>
        <dbReference type="ARBA" id="ARBA00022749"/>
    </source>
</evidence>
<dbReference type="InterPro" id="IPR025777">
    <property type="entry name" value="GMPS_ATP_PPase_dom"/>
</dbReference>
<dbReference type="PRINTS" id="PR00099">
    <property type="entry name" value="CPSGATASE"/>
</dbReference>
<sequence>MDYIAIVDLGSQYTHLIQKRLTYINVNSILTSEFNQDVYNAKAVIVSGSPMSALRDDIKEIQENIGNLINMGKPILGICFGHQLLSLMFGGKIIDNPEYGRTRIFINKRNELLYNIDSPAEVWMSHGDCVVEAGDAEINAISEKGCISAIKVPNMNVYGVQFHPEVTHTRNGELIFKNFAQSIGFDIKEISANERVSNYYAYELNNIKSLYKGGRVVSAVSGGIDSTVATYIVMKAIGSNNVIPVLIDHGLFRINEVEESKINLEKAGINPIYIDASEEFLNKLEGITSCEERRKIIGELFAKKLNEVITKENASYLIQGTIYPDVIESGKTKYSQKIKSHHNVGGIPKWFNIDIIEPLRGLYKDEIRELAKIIGIPKEILNRHPFPGPGLAVRIIGKFTNEKLNLLKKADKIVNDVLKAKGIYNNLWQSVVTISESWVGVKGDEREEGYIINVRLVNSDDGMTADYYLPPNNVIDEISNRITNEVKKITAVSFITSTKPPTTIEPC</sequence>
<dbReference type="InParanoid" id="L0A8S1"/>
<dbReference type="STRING" id="1056495.Calag_0509"/>
<organism evidence="13 14">
    <name type="scientific">Caldisphaera lagunensis (strain DSM 15908 / JCM 11604 / ANMR 0165 / IC-154)</name>
    <dbReference type="NCBI Taxonomy" id="1056495"/>
    <lineage>
        <taxon>Archaea</taxon>
        <taxon>Thermoproteota</taxon>
        <taxon>Thermoprotei</taxon>
        <taxon>Acidilobales</taxon>
        <taxon>Caldisphaeraceae</taxon>
        <taxon>Caldisphaera</taxon>
    </lineage>
</organism>
<dbReference type="OrthoDB" id="33844at2157"/>
<dbReference type="Proteomes" id="UP000010469">
    <property type="component" value="Chromosome"/>
</dbReference>
<dbReference type="UniPathway" id="UPA00189">
    <property type="reaction ID" value="UER00296"/>
</dbReference>
<dbReference type="NCBIfam" id="TIGR00884">
    <property type="entry name" value="guaA_Cterm"/>
    <property type="match status" value="1"/>
</dbReference>
<dbReference type="PANTHER" id="PTHR11922:SF2">
    <property type="entry name" value="GMP SYNTHASE [GLUTAMINE-HYDROLYZING]"/>
    <property type="match status" value="1"/>
</dbReference>
<dbReference type="KEGG" id="clg:Calag_0509"/>
<dbReference type="PROSITE" id="PS51273">
    <property type="entry name" value="GATASE_TYPE_1"/>
    <property type="match status" value="1"/>
</dbReference>